<keyword evidence="3" id="KW-1185">Reference proteome</keyword>
<accession>A0A074TCM5</accession>
<evidence type="ECO:0000256" key="1">
    <source>
        <dbReference type="SAM" id="Coils"/>
    </source>
</evidence>
<feature type="non-terminal residue" evidence="2">
    <location>
        <position position="1"/>
    </location>
</feature>
<dbReference type="Gene3D" id="1.20.58.760">
    <property type="entry name" value="Peptidase M41"/>
    <property type="match status" value="1"/>
</dbReference>
<name>A0A074TCM5_9RHOB</name>
<comment type="caution">
    <text evidence="2">The sequence shown here is derived from an EMBL/GenBank/DDBJ whole genome shotgun (WGS) entry which is preliminary data.</text>
</comment>
<dbReference type="GO" id="GO:0006508">
    <property type="term" value="P:proteolysis"/>
    <property type="evidence" value="ECO:0007669"/>
    <property type="project" value="InterPro"/>
</dbReference>
<dbReference type="InterPro" id="IPR037219">
    <property type="entry name" value="Peptidase_M41-like"/>
</dbReference>
<keyword evidence="1" id="KW-0175">Coiled coil</keyword>
<sequence>SSGAGGTQASDLAQATRLAIAIETRLGLGHHEQLWLDQPDHLTLQNQTVYAKVRRRLSKAEARAAQILKERREVLDAMARTLVEQRELDEPQLLRAFGLLKAMP</sequence>
<gene>
    <name evidence="2" type="ORF">DL1_18275</name>
</gene>
<dbReference type="EMBL" id="JHEH01000062">
    <property type="protein sequence ID" value="KEP67895.1"/>
    <property type="molecule type" value="Genomic_DNA"/>
</dbReference>
<reference evidence="2 3" key="1">
    <citation type="submission" date="2014-03" db="EMBL/GenBank/DDBJ databases">
        <title>The draft genome sequence of Thioclava dalianensis DLFJ1-1.</title>
        <authorList>
            <person name="Lai Q."/>
            <person name="Shao Z."/>
        </authorList>
    </citation>
    <scope>NUCLEOTIDE SEQUENCE [LARGE SCALE GENOMIC DNA]</scope>
    <source>
        <strain evidence="2 3">DLFJ1-1</strain>
    </source>
</reference>
<feature type="coiled-coil region" evidence="1">
    <location>
        <begin position="50"/>
        <end position="77"/>
    </location>
</feature>
<protein>
    <submittedName>
        <fullName evidence="2">Uncharacterized protein</fullName>
    </submittedName>
</protein>
<dbReference type="Proteomes" id="UP000027725">
    <property type="component" value="Unassembled WGS sequence"/>
</dbReference>
<dbReference type="AlphaFoldDB" id="A0A074TCM5"/>
<evidence type="ECO:0000313" key="3">
    <source>
        <dbReference type="Proteomes" id="UP000027725"/>
    </source>
</evidence>
<dbReference type="GO" id="GO:0004176">
    <property type="term" value="F:ATP-dependent peptidase activity"/>
    <property type="evidence" value="ECO:0007669"/>
    <property type="project" value="InterPro"/>
</dbReference>
<dbReference type="GO" id="GO:0005524">
    <property type="term" value="F:ATP binding"/>
    <property type="evidence" value="ECO:0007669"/>
    <property type="project" value="InterPro"/>
</dbReference>
<dbReference type="GO" id="GO:0004222">
    <property type="term" value="F:metalloendopeptidase activity"/>
    <property type="evidence" value="ECO:0007669"/>
    <property type="project" value="InterPro"/>
</dbReference>
<dbReference type="STRING" id="1185766.SAMN05216224_1286"/>
<proteinExistence type="predicted"/>
<organism evidence="2 3">
    <name type="scientific">Thioclava dalianensis</name>
    <dbReference type="NCBI Taxonomy" id="1185766"/>
    <lineage>
        <taxon>Bacteria</taxon>
        <taxon>Pseudomonadati</taxon>
        <taxon>Pseudomonadota</taxon>
        <taxon>Alphaproteobacteria</taxon>
        <taxon>Rhodobacterales</taxon>
        <taxon>Paracoccaceae</taxon>
        <taxon>Thioclava</taxon>
    </lineage>
</organism>
<evidence type="ECO:0000313" key="2">
    <source>
        <dbReference type="EMBL" id="KEP67895.1"/>
    </source>
</evidence>
<dbReference type="SUPFAM" id="SSF140990">
    <property type="entry name" value="FtsH protease domain-like"/>
    <property type="match status" value="1"/>
</dbReference>